<reference evidence="3 4" key="1">
    <citation type="journal article" date="2010" name="BMC Genomics">
        <title>Genome analysis and comparative genomics of a Giardia intestinalis assemblage E isolate.</title>
        <authorList>
            <person name="Jerlstrom-Hultqvist J."/>
            <person name="Franzen O."/>
            <person name="Ankarklev J."/>
            <person name="Xu F."/>
            <person name="Nohynkova E."/>
            <person name="Andersson J.O."/>
            <person name="Svard S.G."/>
            <person name="Andersson B."/>
        </authorList>
    </citation>
    <scope>NUCLEOTIDE SEQUENCE [LARGE SCALE GENOMIC DNA]</scope>
    <source>
        <strain evidence="3 4">P15</strain>
    </source>
</reference>
<dbReference type="InterPro" id="IPR052798">
    <property type="entry name" value="Giardia_VSA"/>
</dbReference>
<keyword evidence="1" id="KW-1133">Transmembrane helix</keyword>
<dbReference type="PANTHER" id="PTHR23275">
    <property type="entry name" value="CABRIOLET.-RELATED"/>
    <property type="match status" value="1"/>
</dbReference>
<name>E1F5Z9_GIAIA</name>
<dbReference type="AlphaFoldDB" id="E1F5Z9"/>
<proteinExistence type="predicted"/>
<evidence type="ECO:0000256" key="1">
    <source>
        <dbReference type="SAM" id="Phobius"/>
    </source>
</evidence>
<dbReference type="Proteomes" id="UP000008974">
    <property type="component" value="Unassembled WGS sequence"/>
</dbReference>
<feature type="domain" description="EGF-like" evidence="2">
    <location>
        <begin position="302"/>
        <end position="344"/>
    </location>
</feature>
<feature type="domain" description="EGF-like" evidence="2">
    <location>
        <begin position="526"/>
        <end position="556"/>
    </location>
</feature>
<keyword evidence="1" id="KW-0472">Membrane</keyword>
<dbReference type="InterPro" id="IPR006212">
    <property type="entry name" value="Furin_repeat"/>
</dbReference>
<dbReference type="InterPro" id="IPR005127">
    <property type="entry name" value="Giardia_VSP"/>
</dbReference>
<evidence type="ECO:0000313" key="4">
    <source>
        <dbReference type="Proteomes" id="UP000008974"/>
    </source>
</evidence>
<sequence>MGGCYRTGSQPGSEICTAAEGGKCTECNADNGLFKNPAAAPDAGRECLLCWDTTGANGYKGVDKCTTCETPDKEGAATCIECRDGYFWDNSVKTCQACDEKCETCTNTGATNCKTCKPGTYLKGAQCIDGNSPKCDAGTYADSKSNKCMPCRIENCATCEYLDKINGPKCLTCNEPSTNLLKTEIDGTTSCVVAAKCAVASQPGTHFLSDSNDKCILCSDDKDGTETNKGTPGCRTCTKSGAKPTCSACLDGYFFESGSCVKKCDQSCKMCSAATDATKCESCYPGYFLVESTEPPGKKCVPCDDANSGGREGCSACSNTGGFKCTDCKANYQKEGSQDNYTCKKTCEDVTGCGGIAGACDAAVVDGSGNTKHYCSFCGESSKFPIDGVCVNTGSENGNTCKNGVCTQCTTGYFLYMGGCYSVSTAPGSHMCKTAGEGICTAPSEGSRYFVVPGATNQDQSVLACGNPVGTVTGNKAQSTKAYVGVDGCSQCTPPTDPAANGMMVATCTACEAPKKPTGNGVGCAACSDANCRHCKADEKCGTCNEGFSLEGGKCVSTGGPNLSTGAIAGIAVAAIVVVGGLVGFLCWWFICRGKA</sequence>
<dbReference type="PANTHER" id="PTHR23275:SF100">
    <property type="entry name" value="EGF-LIKE DOMAIN-CONTAINING PROTEIN"/>
    <property type="match status" value="1"/>
</dbReference>
<feature type="domain" description="EGF-like" evidence="2">
    <location>
        <begin position="150"/>
        <end position="192"/>
    </location>
</feature>
<comment type="caution">
    <text evidence="3">The sequence shown here is derived from an EMBL/GenBank/DDBJ whole genome shotgun (WGS) entry which is preliminary data.</text>
</comment>
<dbReference type="SUPFAM" id="SSF57184">
    <property type="entry name" value="Growth factor receptor domain"/>
    <property type="match status" value="3"/>
</dbReference>
<dbReference type="InterPro" id="IPR009030">
    <property type="entry name" value="Growth_fac_rcpt_cys_sf"/>
</dbReference>
<dbReference type="VEuPathDB" id="GiardiaDB:GLP15_1898"/>
<organism evidence="3 4">
    <name type="scientific">Giardia intestinalis (strain P15)</name>
    <name type="common">Giardia lamblia</name>
    <dbReference type="NCBI Taxonomy" id="658858"/>
    <lineage>
        <taxon>Eukaryota</taxon>
        <taxon>Metamonada</taxon>
        <taxon>Diplomonadida</taxon>
        <taxon>Hexamitidae</taxon>
        <taxon>Giardiinae</taxon>
        <taxon>Giardia</taxon>
    </lineage>
</organism>
<dbReference type="Pfam" id="PF03302">
    <property type="entry name" value="VSP"/>
    <property type="match status" value="2"/>
</dbReference>
<feature type="domain" description="EGF-like" evidence="2">
    <location>
        <begin position="217"/>
        <end position="261"/>
    </location>
</feature>
<dbReference type="OrthoDB" id="300641at2759"/>
<dbReference type="OMA" id="SERCERC"/>
<protein>
    <submittedName>
        <fullName evidence="3">VSP</fullName>
    </submittedName>
</protein>
<gene>
    <name evidence="3" type="ORF">GLP15_1898</name>
</gene>
<feature type="transmembrane region" description="Helical" evidence="1">
    <location>
        <begin position="567"/>
        <end position="591"/>
    </location>
</feature>
<evidence type="ECO:0000259" key="2">
    <source>
        <dbReference type="SMART" id="SM00181"/>
    </source>
</evidence>
<dbReference type="SMART" id="SM00261">
    <property type="entry name" value="FU"/>
    <property type="match status" value="6"/>
</dbReference>
<keyword evidence="1" id="KW-0812">Transmembrane</keyword>
<dbReference type="CDD" id="cd00064">
    <property type="entry name" value="FU"/>
    <property type="match status" value="1"/>
</dbReference>
<dbReference type="SMART" id="SM00181">
    <property type="entry name" value="EGF"/>
    <property type="match status" value="7"/>
</dbReference>
<feature type="domain" description="EGF-like" evidence="2">
    <location>
        <begin position="263"/>
        <end position="301"/>
    </location>
</feature>
<evidence type="ECO:0000313" key="3">
    <source>
        <dbReference type="EMBL" id="EFO62062.1"/>
    </source>
</evidence>
<feature type="domain" description="EGF-like" evidence="2">
    <location>
        <begin position="46"/>
        <end position="96"/>
    </location>
</feature>
<dbReference type="Gene3D" id="2.10.220.10">
    <property type="entry name" value="Hormone Receptor, Insulin-like Growth Factor Receptor 1, Chain A, domain 2"/>
    <property type="match status" value="2"/>
</dbReference>
<dbReference type="InterPro" id="IPR000742">
    <property type="entry name" value="EGF"/>
</dbReference>
<dbReference type="EMBL" id="ACVC01000194">
    <property type="protein sequence ID" value="EFO62062.1"/>
    <property type="molecule type" value="Genomic_DNA"/>
</dbReference>
<accession>E1F5Z9</accession>
<feature type="domain" description="EGF-like" evidence="2">
    <location>
        <begin position="97"/>
        <end position="128"/>
    </location>
</feature>